<dbReference type="Proteomes" id="UP000094622">
    <property type="component" value="Unassembled WGS sequence"/>
</dbReference>
<dbReference type="EC" id="3.6.3.-" evidence="12"/>
<dbReference type="FunFam" id="3.40.50.300:FF:000287">
    <property type="entry name" value="Multidrug ABC transporter ATP-binding protein"/>
    <property type="match status" value="1"/>
</dbReference>
<dbReference type="EMBL" id="MCRJ01000001">
    <property type="protein sequence ID" value="ODN72589.1"/>
    <property type="molecule type" value="Genomic_DNA"/>
</dbReference>
<keyword evidence="5" id="KW-0547">Nucleotide-binding</keyword>
<evidence type="ECO:0000256" key="1">
    <source>
        <dbReference type="ARBA" id="ARBA00004651"/>
    </source>
</evidence>
<evidence type="ECO:0000256" key="3">
    <source>
        <dbReference type="ARBA" id="ARBA00022448"/>
    </source>
</evidence>
<keyword evidence="12" id="KW-0378">Hydrolase</keyword>
<dbReference type="SMART" id="SM00382">
    <property type="entry name" value="AAA"/>
    <property type="match status" value="1"/>
</dbReference>
<reference evidence="12 13" key="1">
    <citation type="submission" date="2016-07" db="EMBL/GenBank/DDBJ databases">
        <title>Draft Genome Sequence of Methylobrevis pamukkalensis PK2.</title>
        <authorList>
            <person name="Vasilenko O.V."/>
            <person name="Doronina N.V."/>
            <person name="Shmareva M.N."/>
            <person name="Tarlachkov S.V."/>
            <person name="Mustakhimov I."/>
            <person name="Trotsenko Y.A."/>
        </authorList>
    </citation>
    <scope>NUCLEOTIDE SEQUENCE [LARGE SCALE GENOMIC DNA]</scope>
    <source>
        <strain evidence="12 13">PK2</strain>
    </source>
</reference>
<name>A0A1E3H8C9_9HYPH</name>
<evidence type="ECO:0000313" key="12">
    <source>
        <dbReference type="EMBL" id="ODN72589.1"/>
    </source>
</evidence>
<dbReference type="PROSITE" id="PS50893">
    <property type="entry name" value="ABC_TRANSPORTER_2"/>
    <property type="match status" value="1"/>
</dbReference>
<dbReference type="PATRIC" id="fig|1439726.3.peg.85"/>
<keyword evidence="6 12" id="KW-0067">ATP-binding</keyword>
<dbReference type="InterPro" id="IPR036640">
    <property type="entry name" value="ABC1_TM_sf"/>
</dbReference>
<evidence type="ECO:0000256" key="7">
    <source>
        <dbReference type="ARBA" id="ARBA00022989"/>
    </source>
</evidence>
<evidence type="ECO:0000313" key="13">
    <source>
        <dbReference type="Proteomes" id="UP000094622"/>
    </source>
</evidence>
<evidence type="ECO:0000256" key="2">
    <source>
        <dbReference type="ARBA" id="ARBA00005417"/>
    </source>
</evidence>
<dbReference type="SUPFAM" id="SSF90123">
    <property type="entry name" value="ABC transporter transmembrane region"/>
    <property type="match status" value="1"/>
</dbReference>
<protein>
    <submittedName>
        <fullName evidence="12">Putative multidrug export ATP-binding/permease protein</fullName>
        <ecNumber evidence="12">3.6.3.-</ecNumber>
    </submittedName>
</protein>
<keyword evidence="3" id="KW-0813">Transport</keyword>
<dbReference type="GO" id="GO:0005886">
    <property type="term" value="C:plasma membrane"/>
    <property type="evidence" value="ECO:0007669"/>
    <property type="project" value="UniProtKB-SubCell"/>
</dbReference>
<dbReference type="SUPFAM" id="SSF52540">
    <property type="entry name" value="P-loop containing nucleoside triphosphate hydrolases"/>
    <property type="match status" value="1"/>
</dbReference>
<evidence type="ECO:0000259" key="10">
    <source>
        <dbReference type="PROSITE" id="PS50893"/>
    </source>
</evidence>
<dbReference type="GO" id="GO:0016887">
    <property type="term" value="F:ATP hydrolysis activity"/>
    <property type="evidence" value="ECO:0007669"/>
    <property type="project" value="InterPro"/>
</dbReference>
<dbReference type="PANTHER" id="PTHR24221:SF632">
    <property type="entry name" value="ATP-DEPENDENT LIPID A-CORE FLIPPASE"/>
    <property type="match status" value="1"/>
</dbReference>
<evidence type="ECO:0000256" key="4">
    <source>
        <dbReference type="ARBA" id="ARBA00022692"/>
    </source>
</evidence>
<feature type="domain" description="ABC transmembrane type-1" evidence="11">
    <location>
        <begin position="1"/>
        <end position="73"/>
    </location>
</feature>
<evidence type="ECO:0000256" key="8">
    <source>
        <dbReference type="ARBA" id="ARBA00023136"/>
    </source>
</evidence>
<feature type="domain" description="ABC transporter" evidence="10">
    <location>
        <begin position="107"/>
        <end position="341"/>
    </location>
</feature>
<keyword evidence="8 9" id="KW-0472">Membrane</keyword>
<evidence type="ECO:0000259" key="11">
    <source>
        <dbReference type="PROSITE" id="PS50929"/>
    </source>
</evidence>
<keyword evidence="13" id="KW-1185">Reference proteome</keyword>
<comment type="similarity">
    <text evidence="2">Belongs to the ABC transporter superfamily.</text>
</comment>
<dbReference type="PANTHER" id="PTHR24221">
    <property type="entry name" value="ATP-BINDING CASSETTE SUB-FAMILY B"/>
    <property type="match status" value="1"/>
</dbReference>
<proteinExistence type="inferred from homology"/>
<dbReference type="InterPro" id="IPR039421">
    <property type="entry name" value="Type_1_exporter"/>
</dbReference>
<comment type="caution">
    <text evidence="12">The sequence shown here is derived from an EMBL/GenBank/DDBJ whole genome shotgun (WGS) entry which is preliminary data.</text>
</comment>
<dbReference type="InterPro" id="IPR003439">
    <property type="entry name" value="ABC_transporter-like_ATP-bd"/>
</dbReference>
<dbReference type="Gene3D" id="1.20.1560.10">
    <property type="entry name" value="ABC transporter type 1, transmembrane domain"/>
    <property type="match status" value="1"/>
</dbReference>
<gene>
    <name evidence="12" type="ORF">A6302_00081</name>
</gene>
<feature type="transmembrane region" description="Helical" evidence="9">
    <location>
        <begin position="7"/>
        <end position="29"/>
    </location>
</feature>
<evidence type="ECO:0000256" key="9">
    <source>
        <dbReference type="SAM" id="Phobius"/>
    </source>
</evidence>
<dbReference type="InterPro" id="IPR027417">
    <property type="entry name" value="P-loop_NTPase"/>
</dbReference>
<dbReference type="InterPro" id="IPR017871">
    <property type="entry name" value="ABC_transporter-like_CS"/>
</dbReference>
<dbReference type="InterPro" id="IPR003593">
    <property type="entry name" value="AAA+_ATPase"/>
</dbReference>
<dbReference type="PROSITE" id="PS50929">
    <property type="entry name" value="ABC_TM1F"/>
    <property type="match status" value="1"/>
</dbReference>
<keyword evidence="7 9" id="KW-1133">Transmembrane helix</keyword>
<sequence length="356" mass="38313">MATKLGAYRIMATSLTLNFLGLRLVQLLVLLTGAWFVSAGSLTVGGFVGFLLLINVFYQPLEKIAAVIETYPKGIAGFRRYRELLDTAPDVTDRPEAAEAGRLAGDIVFDGVRFGYDPARPVLKGLDLSIRAGETIAFVGPSGAGKTTLLSLVPRFYDVDAGAIRIDGRDIRDLTLASLRRSIGIVQQDVFLFAGTIRENIAYGRLDATEAEILDAARRARLGGLLAELPDGLDSIVGERGVQLSGGQKQRVAIARIFLKNPPILILDEATSALDTETERAIQDALQELARGRTSLVIAHRLATIRHADRIVVVEDGRIVETGDHASLLATAGVYRRLVRAQALNDTGEADIAAAE</sequence>
<evidence type="ECO:0000256" key="6">
    <source>
        <dbReference type="ARBA" id="ARBA00022840"/>
    </source>
</evidence>
<dbReference type="Gene3D" id="3.40.50.300">
    <property type="entry name" value="P-loop containing nucleotide triphosphate hydrolases"/>
    <property type="match status" value="1"/>
</dbReference>
<accession>A0A1E3H8C9</accession>
<dbReference type="GO" id="GO:0140359">
    <property type="term" value="F:ABC-type transporter activity"/>
    <property type="evidence" value="ECO:0007669"/>
    <property type="project" value="InterPro"/>
</dbReference>
<evidence type="ECO:0000256" key="5">
    <source>
        <dbReference type="ARBA" id="ARBA00022741"/>
    </source>
</evidence>
<keyword evidence="4 9" id="KW-0812">Transmembrane</keyword>
<dbReference type="InterPro" id="IPR011527">
    <property type="entry name" value="ABC1_TM_dom"/>
</dbReference>
<comment type="subcellular location">
    <subcellularLocation>
        <location evidence="1">Cell membrane</location>
        <topology evidence="1">Multi-pass membrane protein</topology>
    </subcellularLocation>
</comment>
<dbReference type="GO" id="GO:0034040">
    <property type="term" value="F:ATPase-coupled lipid transmembrane transporter activity"/>
    <property type="evidence" value="ECO:0007669"/>
    <property type="project" value="TreeGrafter"/>
</dbReference>
<organism evidence="12 13">
    <name type="scientific">Methylobrevis pamukkalensis</name>
    <dbReference type="NCBI Taxonomy" id="1439726"/>
    <lineage>
        <taxon>Bacteria</taxon>
        <taxon>Pseudomonadati</taxon>
        <taxon>Pseudomonadota</taxon>
        <taxon>Alphaproteobacteria</taxon>
        <taxon>Hyphomicrobiales</taxon>
        <taxon>Pleomorphomonadaceae</taxon>
        <taxon>Methylobrevis</taxon>
    </lineage>
</organism>
<dbReference type="Pfam" id="PF00005">
    <property type="entry name" value="ABC_tran"/>
    <property type="match status" value="1"/>
</dbReference>
<dbReference type="PROSITE" id="PS00211">
    <property type="entry name" value="ABC_TRANSPORTER_1"/>
    <property type="match status" value="1"/>
</dbReference>
<feature type="transmembrane region" description="Helical" evidence="9">
    <location>
        <begin position="35"/>
        <end position="58"/>
    </location>
</feature>
<dbReference type="AlphaFoldDB" id="A0A1E3H8C9"/>
<dbReference type="GO" id="GO:0005524">
    <property type="term" value="F:ATP binding"/>
    <property type="evidence" value="ECO:0007669"/>
    <property type="project" value="UniProtKB-KW"/>
</dbReference>